<name>A0A0C4E3P0_MAGP6</name>
<evidence type="ECO:0000313" key="3">
    <source>
        <dbReference type="EnsemblFungi" id="MAPG_07055T0"/>
    </source>
</evidence>
<evidence type="ECO:0000313" key="4">
    <source>
        <dbReference type="Proteomes" id="UP000011715"/>
    </source>
</evidence>
<dbReference type="Proteomes" id="UP000011715">
    <property type="component" value="Unassembled WGS sequence"/>
</dbReference>
<dbReference type="AlphaFoldDB" id="A0A0C4E3P0"/>
<dbReference type="eggNOG" id="ENOG502RMR6">
    <property type="taxonomic scope" value="Eukaryota"/>
</dbReference>
<sequence>MFSVGNVSQNAARDSAEIPEDLIKELERRFHTLRDPFLMYDEDIEFHDAIRAMAMKQVHCDNNSSSSDDEEDCPKGGDIKIHNGSSEAEQDKKPSSTRARIRGFLRSIQVHLSHAAEQATASD</sequence>
<reference evidence="2" key="3">
    <citation type="submission" date="2011-03" db="EMBL/GenBank/DDBJ databases">
        <title>Annotation of Magnaporthe poae ATCC 64411.</title>
        <authorList>
            <person name="Ma L.-J."/>
            <person name="Dead R."/>
            <person name="Young S.K."/>
            <person name="Zeng Q."/>
            <person name="Gargeya S."/>
            <person name="Fitzgerald M."/>
            <person name="Haas B."/>
            <person name="Abouelleil A."/>
            <person name="Alvarado L."/>
            <person name="Arachchi H.M."/>
            <person name="Berlin A."/>
            <person name="Brown A."/>
            <person name="Chapman S.B."/>
            <person name="Chen Z."/>
            <person name="Dunbar C."/>
            <person name="Freedman E."/>
            <person name="Gearin G."/>
            <person name="Gellesch M."/>
            <person name="Goldberg J."/>
            <person name="Griggs A."/>
            <person name="Gujja S."/>
            <person name="Heiman D."/>
            <person name="Howarth C."/>
            <person name="Larson L."/>
            <person name="Lui A."/>
            <person name="MacDonald P.J.P."/>
            <person name="Mehta T."/>
            <person name="Montmayeur A."/>
            <person name="Murphy C."/>
            <person name="Neiman D."/>
            <person name="Pearson M."/>
            <person name="Priest M."/>
            <person name="Roberts A."/>
            <person name="Saif S."/>
            <person name="Shea T."/>
            <person name="Shenoy N."/>
            <person name="Sisk P."/>
            <person name="Stolte C."/>
            <person name="Sykes S."/>
            <person name="Yandava C."/>
            <person name="Wortman J."/>
            <person name="Nusbaum C."/>
            <person name="Birren B."/>
        </authorList>
    </citation>
    <scope>NUCLEOTIDE SEQUENCE</scope>
    <source>
        <strain evidence="2">ATCC 64411</strain>
    </source>
</reference>
<reference evidence="3" key="5">
    <citation type="submission" date="2015-06" db="UniProtKB">
        <authorList>
            <consortium name="EnsemblFungi"/>
        </authorList>
    </citation>
    <scope>IDENTIFICATION</scope>
    <source>
        <strain evidence="3">ATCC 64411</strain>
    </source>
</reference>
<feature type="region of interest" description="Disordered" evidence="1">
    <location>
        <begin position="59"/>
        <end position="100"/>
    </location>
</feature>
<organism evidence="3 4">
    <name type="scientific">Magnaporthiopsis poae (strain ATCC 64411 / 73-15)</name>
    <name type="common">Kentucky bluegrass fungus</name>
    <name type="synonym">Magnaporthe poae</name>
    <dbReference type="NCBI Taxonomy" id="644358"/>
    <lineage>
        <taxon>Eukaryota</taxon>
        <taxon>Fungi</taxon>
        <taxon>Dikarya</taxon>
        <taxon>Ascomycota</taxon>
        <taxon>Pezizomycotina</taxon>
        <taxon>Sordariomycetes</taxon>
        <taxon>Sordariomycetidae</taxon>
        <taxon>Magnaporthales</taxon>
        <taxon>Magnaporthaceae</taxon>
        <taxon>Magnaporthiopsis</taxon>
    </lineage>
</organism>
<reference evidence="4" key="1">
    <citation type="submission" date="2010-05" db="EMBL/GenBank/DDBJ databases">
        <title>The genome sequence of Magnaporthe poae strain ATCC 64411.</title>
        <authorList>
            <person name="Ma L.-J."/>
            <person name="Dead R."/>
            <person name="Young S."/>
            <person name="Zeng Q."/>
            <person name="Koehrsen M."/>
            <person name="Alvarado L."/>
            <person name="Berlin A."/>
            <person name="Chapman S.B."/>
            <person name="Chen Z."/>
            <person name="Freedman E."/>
            <person name="Gellesch M."/>
            <person name="Goldberg J."/>
            <person name="Griggs A."/>
            <person name="Gujja S."/>
            <person name="Heilman E.R."/>
            <person name="Heiman D."/>
            <person name="Hepburn T."/>
            <person name="Howarth C."/>
            <person name="Jen D."/>
            <person name="Larson L."/>
            <person name="Mehta T."/>
            <person name="Neiman D."/>
            <person name="Pearson M."/>
            <person name="Roberts A."/>
            <person name="Saif S."/>
            <person name="Shea T."/>
            <person name="Shenoy N."/>
            <person name="Sisk P."/>
            <person name="Stolte C."/>
            <person name="Sykes S."/>
            <person name="Walk T."/>
            <person name="White J."/>
            <person name="Yandava C."/>
            <person name="Haas B."/>
            <person name="Nusbaum C."/>
            <person name="Birren B."/>
        </authorList>
    </citation>
    <scope>NUCLEOTIDE SEQUENCE [LARGE SCALE GENOMIC DNA]</scope>
    <source>
        <strain evidence="4">ATCC 64411 / 73-15</strain>
    </source>
</reference>
<dbReference type="OrthoDB" id="5193367at2759"/>
<dbReference type="EnsemblFungi" id="MAPG_07055T0">
    <property type="protein sequence ID" value="MAPG_07055T0"/>
    <property type="gene ID" value="MAPG_07055"/>
</dbReference>
<gene>
    <name evidence="2" type="ORF">MAPG_07055</name>
</gene>
<accession>A0A0C4E3P0</accession>
<keyword evidence="4" id="KW-1185">Reference proteome</keyword>
<dbReference type="VEuPathDB" id="FungiDB:MAPG_07055"/>
<evidence type="ECO:0000256" key="1">
    <source>
        <dbReference type="SAM" id="MobiDB-lite"/>
    </source>
</evidence>
<dbReference type="EMBL" id="ADBL01001703">
    <property type="status" value="NOT_ANNOTATED_CDS"/>
    <property type="molecule type" value="Genomic_DNA"/>
</dbReference>
<evidence type="ECO:0000313" key="2">
    <source>
        <dbReference type="EMBL" id="KLU88068.1"/>
    </source>
</evidence>
<reference evidence="2" key="2">
    <citation type="submission" date="2010-05" db="EMBL/GenBank/DDBJ databases">
        <title>The Genome Sequence of Magnaporthe poae strain ATCC 64411.</title>
        <authorList>
            <consortium name="The Broad Institute Genome Sequencing Platform"/>
            <consortium name="Broad Institute Genome Sequencing Center for Infectious Disease"/>
            <person name="Ma L.-J."/>
            <person name="Dead R."/>
            <person name="Young S."/>
            <person name="Zeng Q."/>
            <person name="Koehrsen M."/>
            <person name="Alvarado L."/>
            <person name="Berlin A."/>
            <person name="Chapman S.B."/>
            <person name="Chen Z."/>
            <person name="Freedman E."/>
            <person name="Gellesch M."/>
            <person name="Goldberg J."/>
            <person name="Griggs A."/>
            <person name="Gujja S."/>
            <person name="Heilman E.R."/>
            <person name="Heiman D."/>
            <person name="Hepburn T."/>
            <person name="Howarth C."/>
            <person name="Jen D."/>
            <person name="Larson L."/>
            <person name="Mehta T."/>
            <person name="Neiman D."/>
            <person name="Pearson M."/>
            <person name="Roberts A."/>
            <person name="Saif S."/>
            <person name="Shea T."/>
            <person name="Shenoy N."/>
            <person name="Sisk P."/>
            <person name="Stolte C."/>
            <person name="Sykes S."/>
            <person name="Walk T."/>
            <person name="White J."/>
            <person name="Yandava C."/>
            <person name="Haas B."/>
            <person name="Nusbaum C."/>
            <person name="Birren B."/>
        </authorList>
    </citation>
    <scope>NUCLEOTIDE SEQUENCE</scope>
    <source>
        <strain evidence="2">ATCC 64411</strain>
    </source>
</reference>
<proteinExistence type="predicted"/>
<reference evidence="3" key="4">
    <citation type="journal article" date="2015" name="G3 (Bethesda)">
        <title>Genome sequences of three phytopathogenic species of the Magnaporthaceae family of fungi.</title>
        <authorList>
            <person name="Okagaki L.H."/>
            <person name="Nunes C.C."/>
            <person name="Sailsbery J."/>
            <person name="Clay B."/>
            <person name="Brown D."/>
            <person name="John T."/>
            <person name="Oh Y."/>
            <person name="Young N."/>
            <person name="Fitzgerald M."/>
            <person name="Haas B.J."/>
            <person name="Zeng Q."/>
            <person name="Young S."/>
            <person name="Adiconis X."/>
            <person name="Fan L."/>
            <person name="Levin J.Z."/>
            <person name="Mitchell T.K."/>
            <person name="Okubara P.A."/>
            <person name="Farman M.L."/>
            <person name="Kohn L.M."/>
            <person name="Birren B."/>
            <person name="Ma L.-J."/>
            <person name="Dean R.A."/>
        </authorList>
    </citation>
    <scope>NUCLEOTIDE SEQUENCE</scope>
    <source>
        <strain evidence="3">ATCC 64411 / 73-15</strain>
    </source>
</reference>
<protein>
    <submittedName>
        <fullName evidence="2 3">Uncharacterized protein</fullName>
    </submittedName>
</protein>
<dbReference type="EMBL" id="GL876971">
    <property type="protein sequence ID" value="KLU88068.1"/>
    <property type="molecule type" value="Genomic_DNA"/>
</dbReference>